<evidence type="ECO:0000313" key="3">
    <source>
        <dbReference type="EMBL" id="HIU69295.1"/>
    </source>
</evidence>
<dbReference type="PANTHER" id="PTHR43686">
    <property type="entry name" value="SULFURTRANSFERASE-RELATED"/>
    <property type="match status" value="1"/>
</dbReference>
<evidence type="ECO:0000313" key="4">
    <source>
        <dbReference type="Proteomes" id="UP000824125"/>
    </source>
</evidence>
<proteinExistence type="predicted"/>
<dbReference type="PIRSF" id="PIRSF004976">
    <property type="entry name" value="ATPase_YdaO"/>
    <property type="match status" value="1"/>
</dbReference>
<organism evidence="3 4">
    <name type="scientific">Candidatus Scybalenecus merdavium</name>
    <dbReference type="NCBI Taxonomy" id="2840939"/>
    <lineage>
        <taxon>Bacteria</taxon>
        <taxon>Bacillati</taxon>
        <taxon>Bacillota</taxon>
        <taxon>Clostridia</taxon>
        <taxon>Eubacteriales</taxon>
        <taxon>Oscillospiraceae</taxon>
        <taxon>Oscillospiraceae incertae sedis</taxon>
        <taxon>Candidatus Scybalenecus</taxon>
    </lineage>
</organism>
<dbReference type="AlphaFoldDB" id="A0A9D1MV55"/>
<gene>
    <name evidence="3" type="ORF">IAD23_04980</name>
</gene>
<dbReference type="GO" id="GO:0008033">
    <property type="term" value="P:tRNA processing"/>
    <property type="evidence" value="ECO:0007669"/>
    <property type="project" value="InterPro"/>
</dbReference>
<dbReference type="InterPro" id="IPR035107">
    <property type="entry name" value="tRNA_thiolation_TtcA_Ctu1"/>
</dbReference>
<dbReference type="InterPro" id="IPR011063">
    <property type="entry name" value="TilS/TtcA_N"/>
</dbReference>
<dbReference type="EMBL" id="DVNM01000027">
    <property type="protein sequence ID" value="HIU69295.1"/>
    <property type="molecule type" value="Genomic_DNA"/>
</dbReference>
<dbReference type="Pfam" id="PF01171">
    <property type="entry name" value="ATP_bind_3"/>
    <property type="match status" value="1"/>
</dbReference>
<dbReference type="GO" id="GO:0016740">
    <property type="term" value="F:transferase activity"/>
    <property type="evidence" value="ECO:0007669"/>
    <property type="project" value="UniProtKB-KW"/>
</dbReference>
<dbReference type="Gene3D" id="3.40.50.620">
    <property type="entry name" value="HUPs"/>
    <property type="match status" value="1"/>
</dbReference>
<feature type="domain" description="tRNA(Ile)-lysidine/2-thiocytidine synthase N-terminal" evidence="2">
    <location>
        <begin position="43"/>
        <end position="207"/>
    </location>
</feature>
<dbReference type="InterPro" id="IPR014729">
    <property type="entry name" value="Rossmann-like_a/b/a_fold"/>
</dbReference>
<keyword evidence="1" id="KW-0808">Transferase</keyword>
<protein>
    <submittedName>
        <fullName evidence="3">tRNA 2-thiocytidine biosynthesis protein TtcA</fullName>
    </submittedName>
</protein>
<dbReference type="PANTHER" id="PTHR43686:SF1">
    <property type="entry name" value="AMINOTRAN_5 DOMAIN-CONTAINING PROTEIN"/>
    <property type="match status" value="1"/>
</dbReference>
<sequence>MEKEMTPAARAERSVITTYRRTIWNRFIGAIRDYRLISPGDRIGVCISGGKDSALMAVLFSHLQKYSEFPFEVRYICMDPGYTPENRQLIEHNMRTLGIDAQYFETSIFRSVESVQDSPCYLCARLRRGYLYSCAQELGCNKIALGHHFDDVIETTLMSMLYGAEVKTMMPKLHADHFENMELIRPLYLVREHDILAWKNYNGLRFLQCACRFTQDVADQYHDSKRLEVKNLIAAMKKVNPQVDINIFRSMENVNVGQVIATKKNKIKKSFLEDYDK</sequence>
<reference evidence="3" key="2">
    <citation type="journal article" date="2021" name="PeerJ">
        <title>Extensive microbial diversity within the chicken gut microbiome revealed by metagenomics and culture.</title>
        <authorList>
            <person name="Gilroy R."/>
            <person name="Ravi A."/>
            <person name="Getino M."/>
            <person name="Pursley I."/>
            <person name="Horton D.L."/>
            <person name="Alikhan N.F."/>
            <person name="Baker D."/>
            <person name="Gharbi K."/>
            <person name="Hall N."/>
            <person name="Watson M."/>
            <person name="Adriaenssens E.M."/>
            <person name="Foster-Nyarko E."/>
            <person name="Jarju S."/>
            <person name="Secka A."/>
            <person name="Antonio M."/>
            <person name="Oren A."/>
            <person name="Chaudhuri R.R."/>
            <person name="La Ragione R."/>
            <person name="Hildebrand F."/>
            <person name="Pallen M.J."/>
        </authorList>
    </citation>
    <scope>NUCLEOTIDE SEQUENCE</scope>
    <source>
        <strain evidence="3">CHK176-6737</strain>
    </source>
</reference>
<comment type="caution">
    <text evidence="3">The sequence shown here is derived from an EMBL/GenBank/DDBJ whole genome shotgun (WGS) entry which is preliminary data.</text>
</comment>
<evidence type="ECO:0000256" key="1">
    <source>
        <dbReference type="ARBA" id="ARBA00022679"/>
    </source>
</evidence>
<dbReference type="Proteomes" id="UP000824125">
    <property type="component" value="Unassembled WGS sequence"/>
</dbReference>
<dbReference type="CDD" id="cd24138">
    <property type="entry name" value="TtcA-like"/>
    <property type="match status" value="1"/>
</dbReference>
<name>A0A9D1MV55_9FIRM</name>
<reference evidence="3" key="1">
    <citation type="submission" date="2020-10" db="EMBL/GenBank/DDBJ databases">
        <authorList>
            <person name="Gilroy R."/>
        </authorList>
    </citation>
    <scope>NUCLEOTIDE SEQUENCE</scope>
    <source>
        <strain evidence="3">CHK176-6737</strain>
    </source>
</reference>
<evidence type="ECO:0000259" key="2">
    <source>
        <dbReference type="Pfam" id="PF01171"/>
    </source>
</evidence>
<accession>A0A9D1MV55</accession>
<dbReference type="SUPFAM" id="SSF52402">
    <property type="entry name" value="Adenine nucleotide alpha hydrolases-like"/>
    <property type="match status" value="1"/>
</dbReference>